<dbReference type="Proteomes" id="UP000594034">
    <property type="component" value="Chromosome"/>
</dbReference>
<evidence type="ECO:0000313" key="2">
    <source>
        <dbReference type="Proteomes" id="UP000594034"/>
    </source>
</evidence>
<evidence type="ECO:0000313" key="1">
    <source>
        <dbReference type="EMBL" id="QFI54534.1"/>
    </source>
</evidence>
<dbReference type="InterPro" id="IPR020206">
    <property type="entry name" value="Uncharacterised_VP2110"/>
</dbReference>
<dbReference type="SUPFAM" id="SSF48452">
    <property type="entry name" value="TPR-like"/>
    <property type="match status" value="1"/>
</dbReference>
<protein>
    <submittedName>
        <fullName evidence="1">DUF2753 family protein</fullName>
    </submittedName>
</protein>
<name>A0A5J6WW53_9GAMM</name>
<keyword evidence="2" id="KW-1185">Reference proteome</keyword>
<dbReference type="PROSITE" id="PS51257">
    <property type="entry name" value="PROKAR_LIPOPROTEIN"/>
    <property type="match status" value="1"/>
</dbReference>
<organism evidence="1 2">
    <name type="scientific">Aeromonas simiae</name>
    <dbReference type="NCBI Taxonomy" id="218936"/>
    <lineage>
        <taxon>Bacteria</taxon>
        <taxon>Pseudomonadati</taxon>
        <taxon>Pseudomonadota</taxon>
        <taxon>Gammaproteobacteria</taxon>
        <taxon>Aeromonadales</taxon>
        <taxon>Aeromonadaceae</taxon>
        <taxon>Aeromonas</taxon>
    </lineage>
</organism>
<dbReference type="RefSeq" id="WP_193003989.1">
    <property type="nucleotide sequence ID" value="NZ_CP040449.1"/>
</dbReference>
<sequence length="140" mass="15918">MSTRFWKHQTRLGNRRFALGNHAGALACYQQALWSARQHLPLWREPEEAVAALVVSYHNLADLLLAMALPERAAHYLCEAQQSLLNLLQDGAQPCRLREAAHTHLSCCRVELLRFLRRSGPHPEVEQALRRCGCAHPTLH</sequence>
<dbReference type="AlphaFoldDB" id="A0A5J6WW53"/>
<dbReference type="InterPro" id="IPR011990">
    <property type="entry name" value="TPR-like_helical_dom_sf"/>
</dbReference>
<reference evidence="1 2" key="1">
    <citation type="submission" date="2019-05" db="EMBL/GenBank/DDBJ databases">
        <title>OXA-830, a novel chromosomally encoded expanded-spectrum class D beta-lactamase in Aeromonas simiae.</title>
        <authorList>
            <person name="Zhou W."/>
            <person name="Chen Q."/>
        </authorList>
    </citation>
    <scope>NUCLEOTIDE SEQUENCE [LARGE SCALE GENOMIC DNA]</scope>
    <source>
        <strain evidence="1 2">A6</strain>
    </source>
</reference>
<dbReference type="Pfam" id="PF10952">
    <property type="entry name" value="DUF2753"/>
    <property type="match status" value="1"/>
</dbReference>
<dbReference type="EMBL" id="CP040449">
    <property type="protein sequence ID" value="QFI54534.1"/>
    <property type="molecule type" value="Genomic_DNA"/>
</dbReference>
<proteinExistence type="predicted"/>
<dbReference type="Gene3D" id="1.25.40.10">
    <property type="entry name" value="Tetratricopeptide repeat domain"/>
    <property type="match status" value="1"/>
</dbReference>
<gene>
    <name evidence="1" type="ORF">FE240_07375</name>
</gene>
<accession>A0A5J6WW53</accession>
<dbReference type="KEGG" id="asim:FE240_07375"/>